<evidence type="ECO:0000259" key="5">
    <source>
        <dbReference type="PROSITE" id="PS50118"/>
    </source>
</evidence>
<keyword evidence="2 3" id="KW-0539">Nucleus</keyword>
<dbReference type="InterPro" id="IPR036910">
    <property type="entry name" value="HMG_box_dom_sf"/>
</dbReference>
<evidence type="ECO:0000256" key="1">
    <source>
        <dbReference type="ARBA" id="ARBA00023125"/>
    </source>
</evidence>
<dbReference type="PROSITE" id="PS50118">
    <property type="entry name" value="HMG_BOX_2"/>
    <property type="match status" value="1"/>
</dbReference>
<dbReference type="InterPro" id="IPR051356">
    <property type="entry name" value="SOX/SOX-like_TF"/>
</dbReference>
<name>Q1MX49_9PEZI</name>
<dbReference type="SMART" id="SM00398">
    <property type="entry name" value="HMG"/>
    <property type="match status" value="1"/>
</dbReference>
<proteinExistence type="predicted"/>
<dbReference type="GO" id="GO:0000981">
    <property type="term" value="F:DNA-binding transcription factor activity, RNA polymerase II-specific"/>
    <property type="evidence" value="ECO:0007669"/>
    <property type="project" value="TreeGrafter"/>
</dbReference>
<keyword evidence="1 3" id="KW-0238">DNA-binding</keyword>
<feature type="region of interest" description="Disordered" evidence="4">
    <location>
        <begin position="93"/>
        <end position="152"/>
    </location>
</feature>
<protein>
    <submittedName>
        <fullName evidence="6">Mating type gene</fullName>
    </submittedName>
</protein>
<dbReference type="GO" id="GO:0005634">
    <property type="term" value="C:nucleus"/>
    <property type="evidence" value="ECO:0007669"/>
    <property type="project" value="UniProtKB-UniRule"/>
</dbReference>
<dbReference type="Gene3D" id="1.10.30.10">
    <property type="entry name" value="High mobility group box domain"/>
    <property type="match status" value="1"/>
</dbReference>
<evidence type="ECO:0000313" key="6">
    <source>
        <dbReference type="EMBL" id="BAE93754.1"/>
    </source>
</evidence>
<dbReference type="Pfam" id="PF00505">
    <property type="entry name" value="HMG_box"/>
    <property type="match status" value="1"/>
</dbReference>
<dbReference type="InterPro" id="IPR009071">
    <property type="entry name" value="HMG_box_dom"/>
</dbReference>
<reference evidence="6" key="1">
    <citation type="journal article" date="2007" name="Curr. Genet.">
        <title>Mating-type loci of heterothallic Diaporthe spp.: homologous genes are present in opposite mating-types.</title>
        <authorList>
            <person name="Kanematsu S."/>
            <person name="Adachi Y."/>
            <person name="Ito T."/>
        </authorList>
    </citation>
    <scope>NUCLEOTIDE SEQUENCE</scope>
    <source>
        <strain evidence="6">930811-17</strain>
    </source>
</reference>
<organism evidence="6">
    <name type="scientific">Diaporthe sp. 930811-17</name>
    <dbReference type="NCBI Taxonomy" id="309388"/>
    <lineage>
        <taxon>Eukaryota</taxon>
        <taxon>Fungi</taxon>
        <taxon>Dikarya</taxon>
        <taxon>Ascomycota</taxon>
        <taxon>Pezizomycotina</taxon>
        <taxon>Sordariomycetes</taxon>
        <taxon>Sordariomycetidae</taxon>
        <taxon>Diaporthales</taxon>
        <taxon>Diaporthaceae</taxon>
        <taxon>Diaporthe</taxon>
    </lineage>
</organism>
<dbReference type="GO" id="GO:0000978">
    <property type="term" value="F:RNA polymerase II cis-regulatory region sequence-specific DNA binding"/>
    <property type="evidence" value="ECO:0007669"/>
    <property type="project" value="TreeGrafter"/>
</dbReference>
<dbReference type="SUPFAM" id="SSF47095">
    <property type="entry name" value="HMG-box"/>
    <property type="match status" value="1"/>
</dbReference>
<evidence type="ECO:0000256" key="2">
    <source>
        <dbReference type="ARBA" id="ARBA00023242"/>
    </source>
</evidence>
<gene>
    <name evidence="6" type="primary">MAT1-1-3</name>
</gene>
<dbReference type="PANTHER" id="PTHR45789:SF2">
    <property type="entry name" value="FI18025P1"/>
    <property type="match status" value="1"/>
</dbReference>
<dbReference type="PANTHER" id="PTHR45789">
    <property type="entry name" value="FI18025P1"/>
    <property type="match status" value="1"/>
</dbReference>
<evidence type="ECO:0000256" key="4">
    <source>
        <dbReference type="SAM" id="MobiDB-lite"/>
    </source>
</evidence>
<feature type="region of interest" description="Disordered" evidence="4">
    <location>
        <begin position="164"/>
        <end position="183"/>
    </location>
</feature>
<dbReference type="AlphaFoldDB" id="Q1MX49"/>
<accession>Q1MX49</accession>
<feature type="DNA-binding region" description="HMG box" evidence="3">
    <location>
        <begin position="146"/>
        <end position="214"/>
    </location>
</feature>
<feature type="domain" description="HMG box" evidence="5">
    <location>
        <begin position="146"/>
        <end position="214"/>
    </location>
</feature>
<sequence>MASLKPKASLVRDPLGRNTLFLDESIGQDHFVSRVGPTYQRTVVDGGPCTIFFDSVVRSFLIAPAVLKPTFVNNPGRWQHIVDLEENLPENATNEAVGDESGQNGGKVVEGEDEDDKGGDALITEEMNLDEEAPNTVGSSQSTEKIPRPPNSWIIFRKQKSKELREANPNMSAGEVSTEAARQWKAMSDEDKGIYQAMAQEAAEQHKIQYPNYRYQPARK</sequence>
<dbReference type="EMBL" id="AB199326">
    <property type="protein sequence ID" value="BAE93754.1"/>
    <property type="molecule type" value="Genomic_DNA"/>
</dbReference>
<dbReference type="CDD" id="cd01389">
    <property type="entry name" value="HMG-box_ROX1-like"/>
    <property type="match status" value="1"/>
</dbReference>
<evidence type="ECO:0000256" key="3">
    <source>
        <dbReference type="PROSITE-ProRule" id="PRU00267"/>
    </source>
</evidence>